<organism evidence="1 2">
    <name type="scientific">Gonapodya prolifera (strain JEL478)</name>
    <name type="common">Monoblepharis prolifera</name>
    <dbReference type="NCBI Taxonomy" id="1344416"/>
    <lineage>
        <taxon>Eukaryota</taxon>
        <taxon>Fungi</taxon>
        <taxon>Fungi incertae sedis</taxon>
        <taxon>Chytridiomycota</taxon>
        <taxon>Chytridiomycota incertae sedis</taxon>
        <taxon>Monoblepharidomycetes</taxon>
        <taxon>Monoblepharidales</taxon>
        <taxon>Gonapodyaceae</taxon>
        <taxon>Gonapodya</taxon>
    </lineage>
</organism>
<keyword evidence="2" id="KW-1185">Reference proteome</keyword>
<sequence length="56" mass="6388">MLDAIRYCSGCPKEFDATAPTSNQRRQIYQNMGLAPFILHSWVQTIGRLSKSLYLP</sequence>
<evidence type="ECO:0000313" key="1">
    <source>
        <dbReference type="EMBL" id="KXS11503.1"/>
    </source>
</evidence>
<protein>
    <submittedName>
        <fullName evidence="1">Uncharacterized protein</fullName>
    </submittedName>
</protein>
<gene>
    <name evidence="1" type="ORF">M427DRAFT_60534</name>
</gene>
<name>A0A139A542_GONPJ</name>
<evidence type="ECO:0000313" key="2">
    <source>
        <dbReference type="Proteomes" id="UP000070544"/>
    </source>
</evidence>
<dbReference type="AlphaFoldDB" id="A0A139A542"/>
<reference evidence="1 2" key="1">
    <citation type="journal article" date="2015" name="Genome Biol. Evol.">
        <title>Phylogenomic analyses indicate that early fungi evolved digesting cell walls of algal ancestors of land plants.</title>
        <authorList>
            <person name="Chang Y."/>
            <person name="Wang S."/>
            <person name="Sekimoto S."/>
            <person name="Aerts A.L."/>
            <person name="Choi C."/>
            <person name="Clum A."/>
            <person name="LaButti K.M."/>
            <person name="Lindquist E.A."/>
            <person name="Yee Ngan C."/>
            <person name="Ohm R.A."/>
            <person name="Salamov A.A."/>
            <person name="Grigoriev I.V."/>
            <person name="Spatafora J.W."/>
            <person name="Berbee M.L."/>
        </authorList>
    </citation>
    <scope>NUCLEOTIDE SEQUENCE [LARGE SCALE GENOMIC DNA]</scope>
    <source>
        <strain evidence="1 2">JEL478</strain>
    </source>
</reference>
<dbReference type="EMBL" id="KQ965800">
    <property type="protein sequence ID" value="KXS11503.1"/>
    <property type="molecule type" value="Genomic_DNA"/>
</dbReference>
<dbReference type="Proteomes" id="UP000070544">
    <property type="component" value="Unassembled WGS sequence"/>
</dbReference>
<proteinExistence type="predicted"/>
<accession>A0A139A542</accession>